<feature type="domain" description="RNA polymerase sigma factor 70 region 4 type 2" evidence="1">
    <location>
        <begin position="22"/>
        <end position="74"/>
    </location>
</feature>
<dbReference type="Proteomes" id="UP001424459">
    <property type="component" value="Unassembled WGS sequence"/>
</dbReference>
<dbReference type="SUPFAM" id="SSF88659">
    <property type="entry name" value="Sigma3 and sigma4 domains of RNA polymerase sigma factors"/>
    <property type="match status" value="1"/>
</dbReference>
<name>A0ABP7U441_9SPHN</name>
<protein>
    <recommendedName>
        <fullName evidence="1">RNA polymerase sigma factor 70 region 4 type 2 domain-containing protein</fullName>
    </recommendedName>
</protein>
<comment type="caution">
    <text evidence="2">The sequence shown here is derived from an EMBL/GenBank/DDBJ whole genome shotgun (WGS) entry which is preliminary data.</text>
</comment>
<evidence type="ECO:0000313" key="3">
    <source>
        <dbReference type="Proteomes" id="UP001424459"/>
    </source>
</evidence>
<evidence type="ECO:0000313" key="2">
    <source>
        <dbReference type="EMBL" id="GAA4035524.1"/>
    </source>
</evidence>
<accession>A0ABP7U441</accession>
<dbReference type="EMBL" id="BAABBR010000001">
    <property type="protein sequence ID" value="GAA4035524.1"/>
    <property type="molecule type" value="Genomic_DNA"/>
</dbReference>
<dbReference type="InterPro" id="IPR013249">
    <property type="entry name" value="RNA_pol_sigma70_r4_t2"/>
</dbReference>
<proteinExistence type="predicted"/>
<dbReference type="Gene3D" id="1.10.10.10">
    <property type="entry name" value="Winged helix-like DNA-binding domain superfamily/Winged helix DNA-binding domain"/>
    <property type="match status" value="1"/>
</dbReference>
<dbReference type="InterPro" id="IPR013324">
    <property type="entry name" value="RNA_pol_sigma_r3/r4-like"/>
</dbReference>
<organism evidence="2 3">
    <name type="scientific">Sphingomonas rosea</name>
    <dbReference type="NCBI Taxonomy" id="335605"/>
    <lineage>
        <taxon>Bacteria</taxon>
        <taxon>Pseudomonadati</taxon>
        <taxon>Pseudomonadota</taxon>
        <taxon>Alphaproteobacteria</taxon>
        <taxon>Sphingomonadales</taxon>
        <taxon>Sphingomonadaceae</taxon>
        <taxon>Sphingomonas</taxon>
    </lineage>
</organism>
<evidence type="ECO:0000259" key="1">
    <source>
        <dbReference type="Pfam" id="PF08281"/>
    </source>
</evidence>
<keyword evidence="3" id="KW-1185">Reference proteome</keyword>
<gene>
    <name evidence="2" type="ORF">GCM10022281_14910</name>
</gene>
<sequence length="90" mass="10588">MAQESEEVGPVSAEPQDNLLLQRVEAAVGNLPRLQREVFLAHRLDGLSYREIGKRTGRSVRQVERVMAKALYKLVKHMDGERLRWWERWF</sequence>
<dbReference type="Pfam" id="PF08281">
    <property type="entry name" value="Sigma70_r4_2"/>
    <property type="match status" value="1"/>
</dbReference>
<reference evidence="3" key="1">
    <citation type="journal article" date="2019" name="Int. J. Syst. Evol. Microbiol.">
        <title>The Global Catalogue of Microorganisms (GCM) 10K type strain sequencing project: providing services to taxonomists for standard genome sequencing and annotation.</title>
        <authorList>
            <consortium name="The Broad Institute Genomics Platform"/>
            <consortium name="The Broad Institute Genome Sequencing Center for Infectious Disease"/>
            <person name="Wu L."/>
            <person name="Ma J."/>
        </authorList>
    </citation>
    <scope>NUCLEOTIDE SEQUENCE [LARGE SCALE GENOMIC DNA]</scope>
    <source>
        <strain evidence="3">JCM 17564</strain>
    </source>
</reference>
<dbReference type="InterPro" id="IPR036388">
    <property type="entry name" value="WH-like_DNA-bd_sf"/>
</dbReference>
<dbReference type="RefSeq" id="WP_344696410.1">
    <property type="nucleotide sequence ID" value="NZ_BAABBR010000001.1"/>
</dbReference>